<reference evidence="1" key="1">
    <citation type="journal article" date="2023" name="G3 (Bethesda)">
        <title>A reference genome for the long-term kleptoplast-retaining sea slug Elysia crispata morphotype clarki.</title>
        <authorList>
            <person name="Eastman K.E."/>
            <person name="Pendleton A.L."/>
            <person name="Shaikh M.A."/>
            <person name="Suttiyut T."/>
            <person name="Ogas R."/>
            <person name="Tomko P."/>
            <person name="Gavelis G."/>
            <person name="Widhalm J.R."/>
            <person name="Wisecaver J.H."/>
        </authorList>
    </citation>
    <scope>NUCLEOTIDE SEQUENCE</scope>
    <source>
        <strain evidence="1">ECLA1</strain>
    </source>
</reference>
<dbReference type="AlphaFoldDB" id="A0AAE1ECC3"/>
<proteinExistence type="predicted"/>
<comment type="caution">
    <text evidence="1">The sequence shown here is derived from an EMBL/GenBank/DDBJ whole genome shotgun (WGS) entry which is preliminary data.</text>
</comment>
<evidence type="ECO:0000313" key="2">
    <source>
        <dbReference type="Proteomes" id="UP001283361"/>
    </source>
</evidence>
<sequence length="68" mass="7661">MFRSQQACKTKSWTEHVRCVCYSYTCTHAGSFKTAGNGKRETKSNKQGCRAKISACLDRNDKAKIIVK</sequence>
<dbReference type="Proteomes" id="UP001283361">
    <property type="component" value="Unassembled WGS sequence"/>
</dbReference>
<protein>
    <submittedName>
        <fullName evidence="1">Uncharacterized protein</fullName>
    </submittedName>
</protein>
<accession>A0AAE1ECC3</accession>
<keyword evidence="2" id="KW-1185">Reference proteome</keyword>
<gene>
    <name evidence="1" type="ORF">RRG08_066144</name>
</gene>
<name>A0AAE1ECC3_9GAST</name>
<evidence type="ECO:0000313" key="1">
    <source>
        <dbReference type="EMBL" id="KAK3802306.1"/>
    </source>
</evidence>
<organism evidence="1 2">
    <name type="scientific">Elysia crispata</name>
    <name type="common">lettuce slug</name>
    <dbReference type="NCBI Taxonomy" id="231223"/>
    <lineage>
        <taxon>Eukaryota</taxon>
        <taxon>Metazoa</taxon>
        <taxon>Spiralia</taxon>
        <taxon>Lophotrochozoa</taxon>
        <taxon>Mollusca</taxon>
        <taxon>Gastropoda</taxon>
        <taxon>Heterobranchia</taxon>
        <taxon>Euthyneura</taxon>
        <taxon>Panpulmonata</taxon>
        <taxon>Sacoglossa</taxon>
        <taxon>Placobranchoidea</taxon>
        <taxon>Plakobranchidae</taxon>
        <taxon>Elysia</taxon>
    </lineage>
</organism>
<dbReference type="EMBL" id="JAWDGP010000252">
    <property type="protein sequence ID" value="KAK3802306.1"/>
    <property type="molecule type" value="Genomic_DNA"/>
</dbReference>